<accession>A0A0A1TFJ4</accession>
<keyword evidence="3" id="KW-1185">Reference proteome</keyword>
<dbReference type="AlphaFoldDB" id="A0A0A1TFJ4"/>
<dbReference type="PANTHER" id="PTHR39477:SF1">
    <property type="entry name" value="BETA-FLANKING PROTEIN"/>
    <property type="match status" value="1"/>
</dbReference>
<dbReference type="HOGENOM" id="CLU_063290_2_2_1"/>
<dbReference type="Pfam" id="PF24845">
    <property type="entry name" value="DUF7721"/>
    <property type="match status" value="1"/>
</dbReference>
<sequence>MDMNKLMSVGKEILAKSQNVNLDGDMKDAHQEANSQAGASGNSDLFANVLGSLSQQQSQIAEAPHVDEQDAVEKHEAAYNNDNNNASHDANSLGTAAAMQALKMFNQRGGDQNQSQGAFIGTALSEASKLFDDKSANGQVPSGTSKENVLQKAGEMAMKMYFKSQMDAGGSGGSAGNLMNLASKFLNK</sequence>
<organism evidence="2 3">
    <name type="scientific">[Torrubiella] hemipterigena</name>
    <dbReference type="NCBI Taxonomy" id="1531966"/>
    <lineage>
        <taxon>Eukaryota</taxon>
        <taxon>Fungi</taxon>
        <taxon>Dikarya</taxon>
        <taxon>Ascomycota</taxon>
        <taxon>Pezizomycotina</taxon>
        <taxon>Sordariomycetes</taxon>
        <taxon>Hypocreomycetidae</taxon>
        <taxon>Hypocreales</taxon>
        <taxon>Clavicipitaceae</taxon>
        <taxon>Clavicipitaceae incertae sedis</taxon>
        <taxon>'Torrubiella' clade</taxon>
    </lineage>
</organism>
<dbReference type="Proteomes" id="UP000039046">
    <property type="component" value="Unassembled WGS sequence"/>
</dbReference>
<protein>
    <recommendedName>
        <fullName evidence="1">DUF7721 domain-containing protein</fullName>
    </recommendedName>
</protein>
<dbReference type="STRING" id="1531966.A0A0A1TFJ4"/>
<evidence type="ECO:0000313" key="3">
    <source>
        <dbReference type="Proteomes" id="UP000039046"/>
    </source>
</evidence>
<dbReference type="PANTHER" id="PTHR39477">
    <property type="entry name" value="CHROMOSOME 8, WHOLE GENOME SHOTGUN SEQUENCE"/>
    <property type="match status" value="1"/>
</dbReference>
<gene>
    <name evidence="2" type="ORF">VHEMI05012</name>
</gene>
<dbReference type="OrthoDB" id="421993at2759"/>
<reference evidence="2 3" key="1">
    <citation type="journal article" date="2015" name="Genome Announc.">
        <title>Draft Genome Sequence and Gene Annotation of the Entomopathogenic Fungus Verticillium hemipterigenum.</title>
        <authorList>
            <person name="Horn F."/>
            <person name="Habel A."/>
            <person name="Scharf D.H."/>
            <person name="Dworschak J."/>
            <person name="Brakhage A.A."/>
            <person name="Guthke R."/>
            <person name="Hertweck C."/>
            <person name="Linde J."/>
        </authorList>
    </citation>
    <scope>NUCLEOTIDE SEQUENCE [LARGE SCALE GENOMIC DNA]</scope>
</reference>
<name>A0A0A1TFJ4_9HYPO</name>
<dbReference type="EMBL" id="CDHN01000002">
    <property type="protein sequence ID" value="CEJ89150.1"/>
    <property type="molecule type" value="Genomic_DNA"/>
</dbReference>
<dbReference type="InterPro" id="IPR056138">
    <property type="entry name" value="DUF7721"/>
</dbReference>
<evidence type="ECO:0000259" key="1">
    <source>
        <dbReference type="Pfam" id="PF24845"/>
    </source>
</evidence>
<feature type="domain" description="DUF7721" evidence="1">
    <location>
        <begin position="25"/>
        <end position="110"/>
    </location>
</feature>
<evidence type="ECO:0000313" key="2">
    <source>
        <dbReference type="EMBL" id="CEJ89150.1"/>
    </source>
</evidence>
<proteinExistence type="predicted"/>